<dbReference type="PANTHER" id="PTHR24115">
    <property type="entry name" value="KINESIN-RELATED"/>
    <property type="match status" value="1"/>
</dbReference>
<feature type="region of interest" description="Disordered" evidence="3">
    <location>
        <begin position="622"/>
        <end position="661"/>
    </location>
</feature>
<protein>
    <recommendedName>
        <fullName evidence="4">Kinesin motor domain-containing protein</fullName>
    </recommendedName>
</protein>
<evidence type="ECO:0000256" key="3">
    <source>
        <dbReference type="SAM" id="MobiDB-lite"/>
    </source>
</evidence>
<dbReference type="Gene3D" id="2.130.10.10">
    <property type="entry name" value="YVTN repeat-like/Quinoprotein amine dehydrogenase"/>
    <property type="match status" value="1"/>
</dbReference>
<dbReference type="Proteomes" id="UP001189429">
    <property type="component" value="Unassembled WGS sequence"/>
</dbReference>
<keyword evidence="1" id="KW-0808">Transferase</keyword>
<feature type="domain" description="Kinesin motor" evidence="4">
    <location>
        <begin position="1039"/>
        <end position="1531"/>
    </location>
</feature>
<dbReference type="PROSITE" id="PS50067">
    <property type="entry name" value="KINESIN_MOTOR_2"/>
    <property type="match status" value="1"/>
</dbReference>
<accession>A0ABN9QI74</accession>
<proteinExistence type="inferred from homology"/>
<dbReference type="InterPro" id="IPR036961">
    <property type="entry name" value="Kinesin_motor_dom_sf"/>
</dbReference>
<name>A0ABN9QI74_9DINO</name>
<dbReference type="InterPro" id="IPR011047">
    <property type="entry name" value="Quinoprotein_ADH-like_sf"/>
</dbReference>
<dbReference type="SUPFAM" id="SSF52540">
    <property type="entry name" value="P-loop containing nucleoside triphosphate hydrolases"/>
    <property type="match status" value="1"/>
</dbReference>
<dbReference type="InterPro" id="IPR018391">
    <property type="entry name" value="PQQ_b-propeller_rpt"/>
</dbReference>
<dbReference type="InterPro" id="IPR027417">
    <property type="entry name" value="P-loop_NTPase"/>
</dbReference>
<dbReference type="InterPro" id="IPR015943">
    <property type="entry name" value="WD40/YVTN_repeat-like_dom_sf"/>
</dbReference>
<dbReference type="InterPro" id="IPR027640">
    <property type="entry name" value="Kinesin-like_fam"/>
</dbReference>
<evidence type="ECO:0000259" key="4">
    <source>
        <dbReference type="PROSITE" id="PS50067"/>
    </source>
</evidence>
<dbReference type="SUPFAM" id="SSF50998">
    <property type="entry name" value="Quinoprotein alcohol dehydrogenase-like"/>
    <property type="match status" value="1"/>
</dbReference>
<dbReference type="Pfam" id="PF14377">
    <property type="entry name" value="UBM"/>
    <property type="match status" value="1"/>
</dbReference>
<dbReference type="PANTHER" id="PTHR24115:SF545">
    <property type="entry name" value="KINESIN-LIKE PROTEIN KIP2"/>
    <property type="match status" value="1"/>
</dbReference>
<keyword evidence="2" id="KW-0547">Nucleotide-binding</keyword>
<dbReference type="SMART" id="SM00129">
    <property type="entry name" value="KISc"/>
    <property type="match status" value="1"/>
</dbReference>
<dbReference type="EMBL" id="CAUYUJ010003336">
    <property type="protein sequence ID" value="CAK0804886.1"/>
    <property type="molecule type" value="Genomic_DNA"/>
</dbReference>
<reference evidence="5" key="1">
    <citation type="submission" date="2023-10" db="EMBL/GenBank/DDBJ databases">
        <authorList>
            <person name="Chen Y."/>
            <person name="Shah S."/>
            <person name="Dougan E. K."/>
            <person name="Thang M."/>
            <person name="Chan C."/>
        </authorList>
    </citation>
    <scope>NUCLEOTIDE SEQUENCE [LARGE SCALE GENOMIC DNA]</scope>
</reference>
<dbReference type="Gene3D" id="3.40.850.10">
    <property type="entry name" value="Kinesin motor domain"/>
    <property type="match status" value="1"/>
</dbReference>
<dbReference type="PRINTS" id="PR00380">
    <property type="entry name" value="KINESINHEAVY"/>
</dbReference>
<evidence type="ECO:0000313" key="5">
    <source>
        <dbReference type="EMBL" id="CAK0804886.1"/>
    </source>
</evidence>
<dbReference type="InterPro" id="IPR025527">
    <property type="entry name" value="HUWE1/Rev1_UBM"/>
</dbReference>
<feature type="compositionally biased region" description="Basic and acidic residues" evidence="3">
    <location>
        <begin position="639"/>
        <end position="653"/>
    </location>
</feature>
<evidence type="ECO:0000256" key="2">
    <source>
        <dbReference type="PROSITE-ProRule" id="PRU00283"/>
    </source>
</evidence>
<sequence>MSGGGVTMVYAEDSKAYWSSALGQMNRAGVTRYQAEAIKKAKREDGQFFWADASNRQRREFFSGPTDLMANLSWGWHHPSGVYNTIPVGSPLIDDQLNIYIGADDAIRKFDVTGVIKWSYAPRGQLAAAPSLCVATSRRQVASETDGVRGKDAEEKNLQQMLRPVWAKGSESDGSSQLVDDFKVGDLVRVKPGASFWADGRELYKAGDQGRLSSVAPDSEGGEGRAVIQWTRTGRKSVVEIHAIKNRFVRVEARQATLPPMLVGSTTSGYVFALDLDSGEEMWATWASNEIAGVKGAVGCKGGVVVVATDRCTDRYCYRYRNQTNPLTPGNQYVRGLSATFQPVWNMVPQWGPDSSVFFQDWEGRLYGLDYLTGSQIFRVGGDIGTHTHAHALYDPGHNVVITMGVKFYTSGRCNPYPAPGILPSCWTWPGTPGFIRGYNASSGRKLWETTTPEPPASAAIGMVNSPEFHTRFVVTMGHNCYIGATSQIWAVDPNNGHLRWNLDGPTLWTSHCAGDKEGADIRRAMGGREKCHPNSWSMPAIDSLGDIYVGNQVGVLERYGSANPGPPGSGTGSQTQLLSSLTTGVAFQDAAIAFGDGVMAVSTCTSMIVFRSYTESFPRSGTDAVSHDQYSPSSGMVHGDEMSHTISDESHGDWSVTPKVDSDDIWSNDQPFYDPNADGEGRLGVTSLGLSLGAMLPIEAGAAPVTQLLCAGGPPVGRKDAACAAPGAPPSGGGAAPVVRLLRAAAARAEASQTAAVGGPIDVDSEPEAEPAERPGGVDASVLAALPASVRAEVLAQLAPQEQAECGRESGRSATDAWSGARLGPDLHGCVHGGDALAHGRERLALQKRARSRCPELWAGRARPGLSVGHGFLGSYPLLPVSGLDGIGQQSRDRSSCSASRVWLTFVAALWVSVAFRSPYAAIVDAAFLDTFLKLLVSALSASLRSTLGLAAPSGADGPGGGARDGGSGYWRFLCERLAEEHQVYVPQPVCGSGGVPLAPPPGVASSWRELFEDMHRIARAESAEAPGAGDAAGEMFSINVAVRFRPARPDCSAAEGEKVTLPLHQKVQLMRERLGCSSKEAVAMIMRERAQKLGGPGAPPAGSVAQGEFQPCFATTVPDSDQENRENRQPACHGEAVPGACAPHGKGTAGTDDDLADAKCSVLAVREDTSSVLAVTRSSGLREFGFDRVFAETAAQEDVYELSARRLVAEFLNGRSSGVICYGQTGSGKTYTMFGAPEAQGEAGRGSGVASAGGVVPRACMEALAAVRAWRERGLEARLGISYVEVFGSEISDLLATGQVVGQGVEGRFHAVRATDRVGHRYVLDGHNEVRVESWEEVEELLRSGEAWKRRAHTAMNERSTRAHTIMVLSLELEPDGRRASCGGRSTTRRSRLFFADLGGSEQLAKSQADAGIRAPVAMLGGVEQSRISWREYYQHRQRVQETLNINKGLFSLKRVVEALHRRSILVKEGAPAHTLPYVPYQDSKLTMLLQECLGGSAKACIVTTAAMDPGHAVETLQTLRFADTCSQVQKSRAVDQAASVRSALDQVTVEIEKLQADIVRKERWETRWETRQDVDTIAGRFGEGNTVERVERVLKTVLVGAEQERERLEQLLKRQAELQGIGGDSALGKDYREMQSAATADGGRGKDFRQGRGVSFASGSKVRAKDFETEQVLAETLRFLFGKAATAPEAFGETREALGARLAQDSLPEAYHELARALRASWEERAAAGSEPRSFGKAMLDQCQAWQRAFRADPGARDAALGELLAAAGAAGASGAAPSGGRGDNPS</sequence>
<gene>
    <name evidence="5" type="ORF">PCOR1329_LOCUS11563</name>
</gene>
<dbReference type="InterPro" id="IPR001752">
    <property type="entry name" value="Kinesin_motor_dom"/>
</dbReference>
<keyword evidence="2" id="KW-0067">ATP-binding</keyword>
<keyword evidence="6" id="KW-1185">Reference proteome</keyword>
<comment type="caution">
    <text evidence="5">The sequence shown here is derived from an EMBL/GenBank/DDBJ whole genome shotgun (WGS) entry which is preliminary data.</text>
</comment>
<organism evidence="5 6">
    <name type="scientific">Prorocentrum cordatum</name>
    <dbReference type="NCBI Taxonomy" id="2364126"/>
    <lineage>
        <taxon>Eukaryota</taxon>
        <taxon>Sar</taxon>
        <taxon>Alveolata</taxon>
        <taxon>Dinophyceae</taxon>
        <taxon>Prorocentrales</taxon>
        <taxon>Prorocentraceae</taxon>
        <taxon>Prorocentrum</taxon>
    </lineage>
</organism>
<evidence type="ECO:0000313" key="6">
    <source>
        <dbReference type="Proteomes" id="UP001189429"/>
    </source>
</evidence>
<dbReference type="Pfam" id="PF00225">
    <property type="entry name" value="Kinesin"/>
    <property type="match status" value="2"/>
</dbReference>
<comment type="similarity">
    <text evidence="2">Belongs to the TRAFAC class myosin-kinesin ATPase superfamily. Kinesin family.</text>
</comment>
<keyword evidence="2" id="KW-0505">Motor protein</keyword>
<feature type="binding site" evidence="2">
    <location>
        <begin position="1225"/>
        <end position="1232"/>
    </location>
    <ligand>
        <name>ATP</name>
        <dbReference type="ChEBI" id="CHEBI:30616"/>
    </ligand>
</feature>
<evidence type="ECO:0000256" key="1">
    <source>
        <dbReference type="ARBA" id="ARBA00022679"/>
    </source>
</evidence>
<dbReference type="SMART" id="SM00564">
    <property type="entry name" value="PQQ"/>
    <property type="match status" value="4"/>
</dbReference>
<feature type="region of interest" description="Disordered" evidence="3">
    <location>
        <begin position="754"/>
        <end position="777"/>
    </location>
</feature>
<feature type="region of interest" description="Disordered" evidence="3">
    <location>
        <begin position="1119"/>
        <end position="1150"/>
    </location>
</feature>